<name>A0AAN7K7S2_9MYRT</name>
<accession>A0AAN7K7S2</accession>
<gene>
    <name evidence="1" type="ORF">SAY87_022424</name>
</gene>
<evidence type="ECO:0000313" key="2">
    <source>
        <dbReference type="Proteomes" id="UP001345219"/>
    </source>
</evidence>
<evidence type="ECO:0000313" key="1">
    <source>
        <dbReference type="EMBL" id="KAK4759293.1"/>
    </source>
</evidence>
<protein>
    <submittedName>
        <fullName evidence="1">Uncharacterized protein</fullName>
    </submittedName>
</protein>
<sequence>MSVELTKSVNQKLCMPLILQMVHDPYALEPRCRFPDEDSVEYRSPVVSGSVVAGIIRSRTKSLLKLSPVGEMEEGRPPLFHIQFRTRTQSQLWRKNLSAKKPRLLVPRRDELLQCSHSHYSSSPIEVAPMLSWRLFVVTE</sequence>
<dbReference type="AlphaFoldDB" id="A0AAN7K7S2"/>
<organism evidence="1 2">
    <name type="scientific">Trapa incisa</name>
    <dbReference type="NCBI Taxonomy" id="236973"/>
    <lineage>
        <taxon>Eukaryota</taxon>
        <taxon>Viridiplantae</taxon>
        <taxon>Streptophyta</taxon>
        <taxon>Embryophyta</taxon>
        <taxon>Tracheophyta</taxon>
        <taxon>Spermatophyta</taxon>
        <taxon>Magnoliopsida</taxon>
        <taxon>eudicotyledons</taxon>
        <taxon>Gunneridae</taxon>
        <taxon>Pentapetalae</taxon>
        <taxon>rosids</taxon>
        <taxon>malvids</taxon>
        <taxon>Myrtales</taxon>
        <taxon>Lythraceae</taxon>
        <taxon>Trapa</taxon>
    </lineage>
</organism>
<dbReference type="Proteomes" id="UP001345219">
    <property type="component" value="Chromosome 17"/>
</dbReference>
<keyword evidence="2" id="KW-1185">Reference proteome</keyword>
<dbReference type="EMBL" id="JAXIOK010000011">
    <property type="protein sequence ID" value="KAK4759293.1"/>
    <property type="molecule type" value="Genomic_DNA"/>
</dbReference>
<comment type="caution">
    <text evidence="1">The sequence shown here is derived from an EMBL/GenBank/DDBJ whole genome shotgun (WGS) entry which is preliminary data.</text>
</comment>
<reference evidence="1 2" key="1">
    <citation type="journal article" date="2023" name="Hortic Res">
        <title>Pangenome of water caltrop reveals structural variations and asymmetric subgenome divergence after allopolyploidization.</title>
        <authorList>
            <person name="Zhang X."/>
            <person name="Chen Y."/>
            <person name="Wang L."/>
            <person name="Yuan Y."/>
            <person name="Fang M."/>
            <person name="Shi L."/>
            <person name="Lu R."/>
            <person name="Comes H.P."/>
            <person name="Ma Y."/>
            <person name="Chen Y."/>
            <person name="Huang G."/>
            <person name="Zhou Y."/>
            <person name="Zheng Z."/>
            <person name="Qiu Y."/>
        </authorList>
    </citation>
    <scope>NUCLEOTIDE SEQUENCE [LARGE SCALE GENOMIC DNA]</scope>
    <source>
        <tissue evidence="1">Roots</tissue>
    </source>
</reference>
<proteinExistence type="predicted"/>